<keyword evidence="7" id="KW-1185">Reference proteome</keyword>
<sequence length="80" mass="9351">MHPPLADHQQTACIEVMNQLKACHDSYPWLKFAGLCNTEKGALNACLRQERLERTSKNAQLAKDKRKEIERRWKEIEQDS</sequence>
<keyword evidence="3" id="KW-1015">Disulfide bond</keyword>
<name>A0A0P9EP33_RHOGW</name>
<evidence type="ECO:0000313" key="7">
    <source>
        <dbReference type="Proteomes" id="UP000053890"/>
    </source>
</evidence>
<keyword evidence="4" id="KW-0143">Chaperone</keyword>
<keyword evidence="4" id="KW-0472">Membrane</keyword>
<evidence type="ECO:0000256" key="5">
    <source>
        <dbReference type="SAM" id="Coils"/>
    </source>
</evidence>
<dbReference type="OrthoDB" id="532630at2759"/>
<keyword evidence="4" id="KW-0999">Mitochondrion inner membrane</keyword>
<dbReference type="GO" id="GO:0005743">
    <property type="term" value="C:mitochondrial inner membrane"/>
    <property type="evidence" value="ECO:0007669"/>
    <property type="project" value="UniProtKB-SubCell"/>
</dbReference>
<dbReference type="STRING" id="578459.A0A0P9EP33"/>
<dbReference type="Pfam" id="PF08583">
    <property type="entry name" value="Cmc1"/>
    <property type="match status" value="1"/>
</dbReference>
<comment type="subcellular location">
    <subcellularLocation>
        <location evidence="4">Mitochondrion inner membrane</location>
    </subcellularLocation>
</comment>
<dbReference type="EMBL" id="KQ474081">
    <property type="protein sequence ID" value="KPV73945.1"/>
    <property type="molecule type" value="Genomic_DNA"/>
</dbReference>
<comment type="similarity">
    <text evidence="1 4">Belongs to the CMC family.</text>
</comment>
<dbReference type="OMA" id="PYNANCE"/>
<protein>
    <recommendedName>
        <fullName evidence="4">COX assembly mitochondrial protein</fullName>
    </recommendedName>
</protein>
<accession>A0A0P9EP33</accession>
<dbReference type="PANTHER" id="PTHR22977">
    <property type="entry name" value="COX ASSEMBLY MITOCHONDRIAL PROTEIN"/>
    <property type="match status" value="1"/>
</dbReference>
<keyword evidence="5" id="KW-0175">Coiled coil</keyword>
<dbReference type="GeneID" id="28977812"/>
<gene>
    <name evidence="6" type="ORF">RHOBADRAFT_54529</name>
</gene>
<proteinExistence type="inferred from homology"/>
<dbReference type="Proteomes" id="UP000053890">
    <property type="component" value="Unassembled WGS sequence"/>
</dbReference>
<comment type="function">
    <text evidence="4">Required for mitochondrial cytochrome c oxidase (COX) assembly and respiration.</text>
</comment>
<dbReference type="PANTHER" id="PTHR22977:SF1">
    <property type="entry name" value="COX ASSEMBLY MITOCHONDRIAL PROTEIN 2 HOMOLOG"/>
    <property type="match status" value="1"/>
</dbReference>
<feature type="coiled-coil region" evidence="5">
    <location>
        <begin position="52"/>
        <end position="79"/>
    </location>
</feature>
<dbReference type="RefSeq" id="XP_018269994.1">
    <property type="nucleotide sequence ID" value="XM_018417364.1"/>
</dbReference>
<evidence type="ECO:0000256" key="3">
    <source>
        <dbReference type="ARBA" id="ARBA00023157"/>
    </source>
</evidence>
<evidence type="ECO:0000256" key="1">
    <source>
        <dbReference type="ARBA" id="ARBA00007347"/>
    </source>
</evidence>
<organism evidence="6 7">
    <name type="scientific">Rhodotorula graminis (strain WP1)</name>
    <dbReference type="NCBI Taxonomy" id="578459"/>
    <lineage>
        <taxon>Eukaryota</taxon>
        <taxon>Fungi</taxon>
        <taxon>Dikarya</taxon>
        <taxon>Basidiomycota</taxon>
        <taxon>Pucciniomycotina</taxon>
        <taxon>Microbotryomycetes</taxon>
        <taxon>Sporidiobolales</taxon>
        <taxon>Sporidiobolaceae</taxon>
        <taxon>Rhodotorula</taxon>
    </lineage>
</organism>
<evidence type="ECO:0000313" key="6">
    <source>
        <dbReference type="EMBL" id="KPV73945.1"/>
    </source>
</evidence>
<evidence type="ECO:0000256" key="2">
    <source>
        <dbReference type="ARBA" id="ARBA00023128"/>
    </source>
</evidence>
<keyword evidence="2 4" id="KW-0496">Mitochondrion</keyword>
<reference evidence="6 7" key="1">
    <citation type="journal article" date="2015" name="Front. Microbiol.">
        <title>Genome sequence of the plant growth promoting endophytic yeast Rhodotorula graminis WP1.</title>
        <authorList>
            <person name="Firrincieli A."/>
            <person name="Otillar R."/>
            <person name="Salamov A."/>
            <person name="Schmutz J."/>
            <person name="Khan Z."/>
            <person name="Redman R.S."/>
            <person name="Fleck N.D."/>
            <person name="Lindquist E."/>
            <person name="Grigoriev I.V."/>
            <person name="Doty S.L."/>
        </authorList>
    </citation>
    <scope>NUCLEOTIDE SEQUENCE [LARGE SCALE GENOMIC DNA]</scope>
    <source>
        <strain evidence="6 7">WP1</strain>
    </source>
</reference>
<dbReference type="InterPro" id="IPR013892">
    <property type="entry name" value="Cyt_c_biogenesis_Cmc1-like"/>
</dbReference>
<dbReference type="AlphaFoldDB" id="A0A0P9EP33"/>
<evidence type="ECO:0000256" key="4">
    <source>
        <dbReference type="RuleBase" id="RU364104"/>
    </source>
</evidence>